<accession>A0A3N0XN80</accession>
<comment type="caution">
    <text evidence="1">The sequence shown here is derived from an EMBL/GenBank/DDBJ whole genome shotgun (WGS) entry which is preliminary data.</text>
</comment>
<dbReference type="AlphaFoldDB" id="A0A3N0XN80"/>
<sequence>MKINEQETLRGTKSGTYLNKCLTKKGFYLYSVTDPIEPQRLLNITNVRFGVSELDASDSQLSPEFIQDLLPSAERTALLYHLSFLCLGGFPKLERMIRDQAIETQMLFGSSEAVLLKDSLRNQGWNIKIRQTDLQLKLANCKIQQGVIPSSVHLTEVQTCLDQIRQILVDLKKFWEKVGVTLDSVKDKTFVGEELIAELEDMKEEFLESIEEAKLTDDCWHRPRAPQIRQSMAELMEGGVQMMLSGLTASGGRPMETRQVDSRAQTESWRTPASSLAWETAAMYR</sequence>
<evidence type="ECO:0000313" key="2">
    <source>
        <dbReference type="Proteomes" id="UP000281406"/>
    </source>
</evidence>
<reference evidence="1 2" key="1">
    <citation type="submission" date="2018-10" db="EMBL/GenBank/DDBJ databases">
        <title>Genome assembly for a Yunnan-Guizhou Plateau 3E fish, Anabarilius grahami (Regan), and its evolutionary and genetic applications.</title>
        <authorList>
            <person name="Jiang W."/>
        </authorList>
    </citation>
    <scope>NUCLEOTIDE SEQUENCE [LARGE SCALE GENOMIC DNA]</scope>
    <source>
        <strain evidence="1">AG-KIZ</strain>
        <tissue evidence="1">Muscle</tissue>
    </source>
</reference>
<name>A0A3N0XN80_ANAGA</name>
<evidence type="ECO:0000313" key="1">
    <source>
        <dbReference type="EMBL" id="ROI49014.1"/>
    </source>
</evidence>
<dbReference type="EMBL" id="RJVU01071318">
    <property type="protein sequence ID" value="ROI49014.1"/>
    <property type="molecule type" value="Genomic_DNA"/>
</dbReference>
<dbReference type="Proteomes" id="UP000281406">
    <property type="component" value="Unassembled WGS sequence"/>
</dbReference>
<gene>
    <name evidence="1" type="ORF">DPX16_7169</name>
</gene>
<organism evidence="1 2">
    <name type="scientific">Anabarilius grahami</name>
    <name type="common">Kanglang fish</name>
    <name type="synonym">Barilius grahami</name>
    <dbReference type="NCBI Taxonomy" id="495550"/>
    <lineage>
        <taxon>Eukaryota</taxon>
        <taxon>Metazoa</taxon>
        <taxon>Chordata</taxon>
        <taxon>Craniata</taxon>
        <taxon>Vertebrata</taxon>
        <taxon>Euteleostomi</taxon>
        <taxon>Actinopterygii</taxon>
        <taxon>Neopterygii</taxon>
        <taxon>Teleostei</taxon>
        <taxon>Ostariophysi</taxon>
        <taxon>Cypriniformes</taxon>
        <taxon>Xenocyprididae</taxon>
        <taxon>Xenocypridinae</taxon>
        <taxon>Xenocypridinae incertae sedis</taxon>
        <taxon>Anabarilius</taxon>
    </lineage>
</organism>
<proteinExistence type="predicted"/>
<keyword evidence="2" id="KW-1185">Reference proteome</keyword>
<protein>
    <submittedName>
        <fullName evidence="1">Uncharacterized protein</fullName>
    </submittedName>
</protein>